<dbReference type="AlphaFoldDB" id="A0ABD3JTU2"/>
<proteinExistence type="predicted"/>
<evidence type="ECO:0000313" key="2">
    <source>
        <dbReference type="EMBL" id="KAL3729623.1"/>
    </source>
</evidence>
<reference evidence="2 3" key="1">
    <citation type="submission" date="2024-11" db="EMBL/GenBank/DDBJ databases">
        <title>Chromosome-level genome assembly of Eucalyptus globulus Labill. provides insights into its genome evolution.</title>
        <authorList>
            <person name="Li X."/>
        </authorList>
    </citation>
    <scope>NUCLEOTIDE SEQUENCE [LARGE SCALE GENOMIC DNA]</scope>
    <source>
        <strain evidence="2">CL2024</strain>
        <tissue evidence="2">Fresh tender leaves</tissue>
    </source>
</reference>
<protein>
    <submittedName>
        <fullName evidence="2">Uncharacterized protein</fullName>
    </submittedName>
</protein>
<evidence type="ECO:0000313" key="3">
    <source>
        <dbReference type="Proteomes" id="UP001634007"/>
    </source>
</evidence>
<keyword evidence="3" id="KW-1185">Reference proteome</keyword>
<feature type="chain" id="PRO_5044886749" evidence="1">
    <location>
        <begin position="30"/>
        <end position="89"/>
    </location>
</feature>
<organism evidence="2 3">
    <name type="scientific">Eucalyptus globulus</name>
    <name type="common">Tasmanian blue gum</name>
    <dbReference type="NCBI Taxonomy" id="34317"/>
    <lineage>
        <taxon>Eukaryota</taxon>
        <taxon>Viridiplantae</taxon>
        <taxon>Streptophyta</taxon>
        <taxon>Embryophyta</taxon>
        <taxon>Tracheophyta</taxon>
        <taxon>Spermatophyta</taxon>
        <taxon>Magnoliopsida</taxon>
        <taxon>eudicotyledons</taxon>
        <taxon>Gunneridae</taxon>
        <taxon>Pentapetalae</taxon>
        <taxon>rosids</taxon>
        <taxon>malvids</taxon>
        <taxon>Myrtales</taxon>
        <taxon>Myrtaceae</taxon>
        <taxon>Myrtoideae</taxon>
        <taxon>Eucalypteae</taxon>
        <taxon>Eucalyptus</taxon>
    </lineage>
</organism>
<keyword evidence="1" id="KW-0732">Signal</keyword>
<comment type="caution">
    <text evidence="2">The sequence shown here is derived from an EMBL/GenBank/DDBJ whole genome shotgun (WGS) entry which is preliminary data.</text>
</comment>
<name>A0ABD3JTU2_EUCGL</name>
<evidence type="ECO:0000256" key="1">
    <source>
        <dbReference type="SAM" id="SignalP"/>
    </source>
</evidence>
<sequence>MKKLLSSPVATFALVLLLLLGMWLQPNEARRMLIKGKDEGGGRGGGGAAWATYRPSGLLAFQILQKGPFQHPGNPCQYTLIESRCNPPK</sequence>
<dbReference type="Proteomes" id="UP001634007">
    <property type="component" value="Unassembled WGS sequence"/>
</dbReference>
<accession>A0ABD3JTU2</accession>
<dbReference type="EMBL" id="JBJKBG010000007">
    <property type="protein sequence ID" value="KAL3729623.1"/>
    <property type="molecule type" value="Genomic_DNA"/>
</dbReference>
<gene>
    <name evidence="2" type="ORF">ACJRO7_026712</name>
</gene>
<feature type="signal peptide" evidence="1">
    <location>
        <begin position="1"/>
        <end position="29"/>
    </location>
</feature>